<feature type="signal peptide" evidence="1">
    <location>
        <begin position="1"/>
        <end position="20"/>
    </location>
</feature>
<dbReference type="Proteomes" id="UP000663823">
    <property type="component" value="Unassembled WGS sequence"/>
</dbReference>
<feature type="chain" id="PRO_5035597594" evidence="1">
    <location>
        <begin position="21"/>
        <end position="306"/>
    </location>
</feature>
<dbReference type="EMBL" id="CAJNOO010000046">
    <property type="protein sequence ID" value="CAF0767655.1"/>
    <property type="molecule type" value="Genomic_DNA"/>
</dbReference>
<protein>
    <submittedName>
        <fullName evidence="2">Uncharacterized protein</fullName>
    </submittedName>
</protein>
<comment type="caution">
    <text evidence="2">The sequence shown here is derived from an EMBL/GenBank/DDBJ whole genome shotgun (WGS) entry which is preliminary data.</text>
</comment>
<accession>A0A813QIU5</accession>
<evidence type="ECO:0000313" key="4">
    <source>
        <dbReference type="Proteomes" id="UP000663882"/>
    </source>
</evidence>
<evidence type="ECO:0000256" key="1">
    <source>
        <dbReference type="SAM" id="SignalP"/>
    </source>
</evidence>
<proteinExistence type="predicted"/>
<reference evidence="2" key="1">
    <citation type="submission" date="2021-02" db="EMBL/GenBank/DDBJ databases">
        <authorList>
            <person name="Nowell W R."/>
        </authorList>
    </citation>
    <scope>NUCLEOTIDE SEQUENCE</scope>
</reference>
<dbReference type="OrthoDB" id="9994140at2759"/>
<dbReference type="AlphaFoldDB" id="A0A813QIU5"/>
<name>A0A813QIU5_9BILA</name>
<evidence type="ECO:0000313" key="2">
    <source>
        <dbReference type="EMBL" id="CAF0767655.1"/>
    </source>
</evidence>
<gene>
    <name evidence="3" type="ORF">OTI717_LOCUS1261</name>
    <name evidence="2" type="ORF">RFH988_LOCUS2186</name>
</gene>
<sequence length="306" mass="35727">MRFFCCLIFLSCIFVKNSFANNNNNYILCTSHCSDVRLSFVQPLTFPEECQNNNTVTNIQAYASACIIEYSINYDYGSIDIKFQASNDTNIFEDRKPSEYLTQEIRLDLKKHRTQPNEVTRTYRCNSKNDCARDFYLNTIYDLVNDGQKQLNKIKGKLYTTKAVIGESSKRHCIDNNLTGTKTSELCGYGLCFVRQKNYTLNQERTEKQQKCYLEENSPSLFSSIEYHAPKPNENDNELLEYKCNKHVCNRNEMILIIQELINQYTRWNPIEETIPVEEKKASSSMKQTISSYIVVLFLILIQLFF</sequence>
<organism evidence="2 4">
    <name type="scientific">Rotaria sordida</name>
    <dbReference type="NCBI Taxonomy" id="392033"/>
    <lineage>
        <taxon>Eukaryota</taxon>
        <taxon>Metazoa</taxon>
        <taxon>Spiralia</taxon>
        <taxon>Gnathifera</taxon>
        <taxon>Rotifera</taxon>
        <taxon>Eurotatoria</taxon>
        <taxon>Bdelloidea</taxon>
        <taxon>Philodinida</taxon>
        <taxon>Philodinidae</taxon>
        <taxon>Rotaria</taxon>
    </lineage>
</organism>
<dbReference type="EMBL" id="CAJOAX010000050">
    <property type="protein sequence ID" value="CAF3493249.1"/>
    <property type="molecule type" value="Genomic_DNA"/>
</dbReference>
<keyword evidence="1" id="KW-0732">Signal</keyword>
<evidence type="ECO:0000313" key="3">
    <source>
        <dbReference type="EMBL" id="CAF3493249.1"/>
    </source>
</evidence>
<dbReference type="Proteomes" id="UP000663882">
    <property type="component" value="Unassembled WGS sequence"/>
</dbReference>